<dbReference type="RefSeq" id="WP_181473913.1">
    <property type="nucleotide sequence ID" value="NZ_JACEFG010000005.1"/>
</dbReference>
<proteinExistence type="predicted"/>
<reference evidence="1 2" key="1">
    <citation type="journal article" date="2004" name="Extremophiles">
        <title>Halobacillus locisalis sp. nov., a halophilic bacterium isolated from a marine solar saltern of the Yellow Sea in Korea.</title>
        <authorList>
            <person name="Yoon J.H."/>
            <person name="Kang K.H."/>
            <person name="Oh T.K."/>
            <person name="Park Y.H."/>
        </authorList>
    </citation>
    <scope>NUCLEOTIDE SEQUENCE [LARGE SCALE GENOMIC DNA]</scope>
    <source>
        <strain evidence="1 2">KCTC 3788</strain>
    </source>
</reference>
<evidence type="ECO:0000313" key="2">
    <source>
        <dbReference type="Proteomes" id="UP000571017"/>
    </source>
</evidence>
<evidence type="ECO:0000313" key="1">
    <source>
        <dbReference type="EMBL" id="MBA2176852.1"/>
    </source>
</evidence>
<dbReference type="AlphaFoldDB" id="A0A838CXH9"/>
<keyword evidence="2" id="KW-1185">Reference proteome</keyword>
<name>A0A838CXH9_9BACI</name>
<comment type="caution">
    <text evidence="1">The sequence shown here is derived from an EMBL/GenBank/DDBJ whole genome shotgun (WGS) entry which is preliminary data.</text>
</comment>
<organism evidence="1 2">
    <name type="scientific">Halobacillus locisalis</name>
    <dbReference type="NCBI Taxonomy" id="220753"/>
    <lineage>
        <taxon>Bacteria</taxon>
        <taxon>Bacillati</taxon>
        <taxon>Bacillota</taxon>
        <taxon>Bacilli</taxon>
        <taxon>Bacillales</taxon>
        <taxon>Bacillaceae</taxon>
        <taxon>Halobacillus</taxon>
    </lineage>
</organism>
<accession>A0A838CXH9</accession>
<dbReference type="Proteomes" id="UP000571017">
    <property type="component" value="Unassembled WGS sequence"/>
</dbReference>
<gene>
    <name evidence="1" type="ORF">H0266_18390</name>
</gene>
<dbReference type="EMBL" id="JACEFG010000005">
    <property type="protein sequence ID" value="MBA2176852.1"/>
    <property type="molecule type" value="Genomic_DNA"/>
</dbReference>
<sequence>MKALLLIPPMVLMIGGFMIINKVNETVIDSAVKICETEPAGEAEVIEKDMSFDFRVECTHEESGEVIIINGGLFDYSISEEKLAVD</sequence>
<protein>
    <submittedName>
        <fullName evidence="1">Uncharacterized protein</fullName>
    </submittedName>
</protein>